<dbReference type="Proteomes" id="UP001498398">
    <property type="component" value="Unassembled WGS sequence"/>
</dbReference>
<dbReference type="PROSITE" id="PS50600">
    <property type="entry name" value="ULP_PROTEASE"/>
    <property type="match status" value="1"/>
</dbReference>
<evidence type="ECO:0000313" key="7">
    <source>
        <dbReference type="EMBL" id="KAK7433828.1"/>
    </source>
</evidence>
<evidence type="ECO:0000313" key="8">
    <source>
        <dbReference type="Proteomes" id="UP001498398"/>
    </source>
</evidence>
<feature type="region of interest" description="Disordered" evidence="5">
    <location>
        <begin position="41"/>
        <end position="62"/>
    </location>
</feature>
<dbReference type="InterPro" id="IPR038765">
    <property type="entry name" value="Papain-like_cys_pep_sf"/>
</dbReference>
<sequence length="440" mass="50805">MGPTSTPPRVLFPDSSSQASSSRPSTRNHFQVESALSFPHVRRNYNNRQHIDPPHKKSMAEARKRCCEEMQRNIYELKKLQGFISNFKNFLGSIAYGASLQAANQWNVLSPSPSLTNPRKIPLLYESSRKQGHSDAGPSYLRSGSDAEYNLDIQKQMFVRGQLETALKGFTGPKPPVPSPEQLQRRIRNRDILSPSSLPYPDDAQVTAFFKLRGVISRYAKQQVSDADLVRLKPGNWLNDEIINFYGALLLGRSEALKEYNTKKNATNGIQSRRKTAPLDIHYFNTFFWTKLEKDGYDRSRLAMWTNKVDIFSKDVVIIPVNHSNVHWTGAAINFRRKRIESYDSMGMDQTMVYKRLRNYLDAEHRNKKKSPFDFTDWIDYTLKDTPQQENGYDCGVFTCQFLESLSRGEENFTFTQEDIPYLRRKMAWEIGNARLRDDL</sequence>
<feature type="region of interest" description="Disordered" evidence="5">
    <location>
        <begin position="1"/>
        <end position="28"/>
    </location>
</feature>
<reference evidence="7 8" key="1">
    <citation type="submission" date="2024-01" db="EMBL/GenBank/DDBJ databases">
        <title>A draft genome for the cacao thread blight pathogen Marasmiellus scandens.</title>
        <authorList>
            <person name="Baruah I.K."/>
            <person name="Leung J."/>
            <person name="Bukari Y."/>
            <person name="Amoako-Attah I."/>
            <person name="Meinhardt L.W."/>
            <person name="Bailey B.A."/>
            <person name="Cohen S.P."/>
        </authorList>
    </citation>
    <scope>NUCLEOTIDE SEQUENCE [LARGE SCALE GENOMIC DNA]</scope>
    <source>
        <strain evidence="7 8">GH-19</strain>
    </source>
</reference>
<keyword evidence="4" id="KW-0788">Thiol protease</keyword>
<dbReference type="PANTHER" id="PTHR12606">
    <property type="entry name" value="SENTRIN/SUMO-SPECIFIC PROTEASE"/>
    <property type="match status" value="1"/>
</dbReference>
<name>A0ABR1IKL6_9AGAR</name>
<dbReference type="SUPFAM" id="SSF54001">
    <property type="entry name" value="Cysteine proteinases"/>
    <property type="match status" value="1"/>
</dbReference>
<evidence type="ECO:0000256" key="2">
    <source>
        <dbReference type="ARBA" id="ARBA00022670"/>
    </source>
</evidence>
<feature type="compositionally biased region" description="Low complexity" evidence="5">
    <location>
        <begin position="15"/>
        <end position="25"/>
    </location>
</feature>
<dbReference type="EMBL" id="JBANRG010000139">
    <property type="protein sequence ID" value="KAK7433828.1"/>
    <property type="molecule type" value="Genomic_DNA"/>
</dbReference>
<dbReference type="PANTHER" id="PTHR12606:SF141">
    <property type="entry name" value="GH15225P-RELATED"/>
    <property type="match status" value="1"/>
</dbReference>
<keyword evidence="3" id="KW-0378">Hydrolase</keyword>
<dbReference type="Gene3D" id="3.40.395.10">
    <property type="entry name" value="Adenoviral Proteinase, Chain A"/>
    <property type="match status" value="1"/>
</dbReference>
<feature type="domain" description="Ubiquitin-like protease family profile" evidence="6">
    <location>
        <begin position="222"/>
        <end position="406"/>
    </location>
</feature>
<proteinExistence type="inferred from homology"/>
<dbReference type="InterPro" id="IPR003653">
    <property type="entry name" value="Peptidase_C48_C"/>
</dbReference>
<keyword evidence="8" id="KW-1185">Reference proteome</keyword>
<evidence type="ECO:0000256" key="1">
    <source>
        <dbReference type="ARBA" id="ARBA00005234"/>
    </source>
</evidence>
<accession>A0ABR1IKL6</accession>
<protein>
    <recommendedName>
        <fullName evidence="6">Ubiquitin-like protease family profile domain-containing protein</fullName>
    </recommendedName>
</protein>
<feature type="compositionally biased region" description="Basic and acidic residues" evidence="5">
    <location>
        <begin position="49"/>
        <end position="62"/>
    </location>
</feature>
<dbReference type="Pfam" id="PF02902">
    <property type="entry name" value="Peptidase_C48"/>
    <property type="match status" value="1"/>
</dbReference>
<evidence type="ECO:0000256" key="5">
    <source>
        <dbReference type="SAM" id="MobiDB-lite"/>
    </source>
</evidence>
<evidence type="ECO:0000259" key="6">
    <source>
        <dbReference type="PROSITE" id="PS50600"/>
    </source>
</evidence>
<keyword evidence="2" id="KW-0645">Protease</keyword>
<evidence type="ECO:0000256" key="3">
    <source>
        <dbReference type="ARBA" id="ARBA00022801"/>
    </source>
</evidence>
<comment type="similarity">
    <text evidence="1">Belongs to the peptidase C48 family.</text>
</comment>
<organism evidence="7 8">
    <name type="scientific">Marasmiellus scandens</name>
    <dbReference type="NCBI Taxonomy" id="2682957"/>
    <lineage>
        <taxon>Eukaryota</taxon>
        <taxon>Fungi</taxon>
        <taxon>Dikarya</taxon>
        <taxon>Basidiomycota</taxon>
        <taxon>Agaricomycotina</taxon>
        <taxon>Agaricomycetes</taxon>
        <taxon>Agaricomycetidae</taxon>
        <taxon>Agaricales</taxon>
        <taxon>Marasmiineae</taxon>
        <taxon>Omphalotaceae</taxon>
        <taxon>Marasmiellus</taxon>
    </lineage>
</organism>
<gene>
    <name evidence="7" type="ORF">VKT23_020544</name>
</gene>
<evidence type="ECO:0000256" key="4">
    <source>
        <dbReference type="ARBA" id="ARBA00022807"/>
    </source>
</evidence>
<comment type="caution">
    <text evidence="7">The sequence shown here is derived from an EMBL/GenBank/DDBJ whole genome shotgun (WGS) entry which is preliminary data.</text>
</comment>